<comment type="caution">
    <text evidence="2">The sequence shown here is derived from an EMBL/GenBank/DDBJ whole genome shotgun (WGS) entry which is preliminary data.</text>
</comment>
<dbReference type="Proteomes" id="UP001596425">
    <property type="component" value="Unassembled WGS sequence"/>
</dbReference>
<evidence type="ECO:0000313" key="3">
    <source>
        <dbReference type="Proteomes" id="UP001596425"/>
    </source>
</evidence>
<proteinExistence type="predicted"/>
<gene>
    <name evidence="2" type="ORF">ACFQBM_12120</name>
</gene>
<accession>A0ABW1YMR7</accession>
<keyword evidence="1" id="KW-0732">Signal</keyword>
<dbReference type="InterPro" id="IPR019546">
    <property type="entry name" value="TAT_signal_bac_arc"/>
</dbReference>
<dbReference type="NCBIfam" id="TIGR01409">
    <property type="entry name" value="TAT_signal_seq"/>
    <property type="match status" value="1"/>
</dbReference>
<dbReference type="EMBL" id="JBHSVR010000001">
    <property type="protein sequence ID" value="MFC6634036.1"/>
    <property type="molecule type" value="Genomic_DNA"/>
</dbReference>
<organism evidence="2 3">
    <name type="scientific">Microbulbifer taiwanensis</name>
    <dbReference type="NCBI Taxonomy" id="986746"/>
    <lineage>
        <taxon>Bacteria</taxon>
        <taxon>Pseudomonadati</taxon>
        <taxon>Pseudomonadota</taxon>
        <taxon>Gammaproteobacteria</taxon>
        <taxon>Cellvibrionales</taxon>
        <taxon>Microbulbiferaceae</taxon>
        <taxon>Microbulbifer</taxon>
    </lineage>
</organism>
<protein>
    <submittedName>
        <fullName evidence="2">Twin-arginine translocation signal domain-containing protein</fullName>
    </submittedName>
</protein>
<dbReference type="RefSeq" id="WP_193190421.1">
    <property type="nucleotide sequence ID" value="NZ_JACZFR010000012.1"/>
</dbReference>
<keyword evidence="3" id="KW-1185">Reference proteome</keyword>
<dbReference type="PROSITE" id="PS51257">
    <property type="entry name" value="PROKAR_LIPOPROTEIN"/>
    <property type="match status" value="1"/>
</dbReference>
<reference evidence="3" key="1">
    <citation type="journal article" date="2019" name="Int. J. Syst. Evol. Microbiol.">
        <title>The Global Catalogue of Microorganisms (GCM) 10K type strain sequencing project: providing services to taxonomists for standard genome sequencing and annotation.</title>
        <authorList>
            <consortium name="The Broad Institute Genomics Platform"/>
            <consortium name="The Broad Institute Genome Sequencing Center for Infectious Disease"/>
            <person name="Wu L."/>
            <person name="Ma J."/>
        </authorList>
    </citation>
    <scope>NUCLEOTIDE SEQUENCE [LARGE SCALE GENOMIC DNA]</scope>
    <source>
        <strain evidence="3">CGMCC 1.13718</strain>
    </source>
</reference>
<evidence type="ECO:0000256" key="1">
    <source>
        <dbReference type="ARBA" id="ARBA00022729"/>
    </source>
</evidence>
<sequence length="21" mass="2221">MSRRHFLSMQSAIGVGCAAVV</sequence>
<name>A0ABW1YMR7_9GAMM</name>
<evidence type="ECO:0000313" key="2">
    <source>
        <dbReference type="EMBL" id="MFC6634036.1"/>
    </source>
</evidence>